<dbReference type="Proteomes" id="UP000694569">
    <property type="component" value="Unplaced"/>
</dbReference>
<sequence length="400" mass="44959">MSPCPPRSQESNAVLPNLMGDQNVQGDMDLAWQEILSITELQGLDVQGDSMYDISGYGNQAQHIPFSGYGVCNFPDGTGPALTQAIQNYDHPYMDSTPAEPQHLPTLPVVPTFGPTAYTGMLISSSITQVDANTHYPPKNAPMTGLFGAPTMDMTMANIHNMHQDIHTLHQACKGQDDLESDSGLSLNFSDGESMELDHREPQRLQSEYMEMIPPLTYQDQYGLLPALPQPFMNHISETSSYDTSQTEELVCSRDERRAAAMNIPFPTERIVNLPVEDFNDLLSRFTLTEPQLALVKDIRRRGKNKVAAQNCRKRKMETIAVLEKDIGQLRTEREGLRREQEEVGRIMGDLKKNLELLEQQVINLLRNQGEPHYPLEDFFPKQEYDSKLFAAASSKETRA</sequence>
<keyword evidence="4" id="KW-0010">Activator</keyword>
<keyword evidence="3" id="KW-0238">DNA-binding</keyword>
<dbReference type="PANTHER" id="PTHR24411:SF26">
    <property type="entry name" value="TRANSCRIPTION FACTOR NF-E2 45 KDA SUBUNIT"/>
    <property type="match status" value="1"/>
</dbReference>
<keyword evidence="6" id="KW-0539">Nucleus</keyword>
<reference evidence="9" key="2">
    <citation type="submission" date="2025-09" db="UniProtKB">
        <authorList>
            <consortium name="Ensembl"/>
        </authorList>
    </citation>
    <scope>IDENTIFICATION</scope>
</reference>
<dbReference type="Gene3D" id="1.10.880.10">
    <property type="entry name" value="Transcription factor, Skn-1-like, DNA-binding domain"/>
    <property type="match status" value="1"/>
</dbReference>
<dbReference type="GeneTree" id="ENSGT00950000182892"/>
<dbReference type="PROSITE" id="PS00036">
    <property type="entry name" value="BZIP_BASIC"/>
    <property type="match status" value="1"/>
</dbReference>
<proteinExistence type="inferred from homology"/>
<feature type="coiled-coil region" evidence="7">
    <location>
        <begin position="313"/>
        <end position="368"/>
    </location>
</feature>
<dbReference type="InterPro" id="IPR004827">
    <property type="entry name" value="bZIP"/>
</dbReference>
<keyword evidence="10" id="KW-1185">Reference proteome</keyword>
<protein>
    <submittedName>
        <fullName evidence="9">Nuclear factor, erythroid 2</fullName>
    </submittedName>
</protein>
<keyword evidence="2" id="KW-0805">Transcription regulation</keyword>
<dbReference type="InterPro" id="IPR046347">
    <property type="entry name" value="bZIP_sf"/>
</dbReference>
<dbReference type="OrthoDB" id="7458135at2759"/>
<dbReference type="GO" id="GO:0000978">
    <property type="term" value="F:RNA polymerase II cis-regulatory region sequence-specific DNA binding"/>
    <property type="evidence" value="ECO:0007669"/>
    <property type="project" value="InterPro"/>
</dbReference>
<evidence type="ECO:0000256" key="7">
    <source>
        <dbReference type="SAM" id="Coils"/>
    </source>
</evidence>
<keyword evidence="7" id="KW-0175">Coiled coil</keyword>
<evidence type="ECO:0000256" key="1">
    <source>
        <dbReference type="ARBA" id="ARBA00008157"/>
    </source>
</evidence>
<evidence type="ECO:0000256" key="5">
    <source>
        <dbReference type="ARBA" id="ARBA00023163"/>
    </source>
</evidence>
<gene>
    <name evidence="9" type="primary">NFE2</name>
</gene>
<evidence type="ECO:0000313" key="9">
    <source>
        <dbReference type="Ensembl" id="ENSLLEP00000008306.1"/>
    </source>
</evidence>
<dbReference type="SUPFAM" id="SSF47454">
    <property type="entry name" value="A DNA-binding domain in eukaryotic transcription factors"/>
    <property type="match status" value="1"/>
</dbReference>
<name>A0A8C5M5T6_9ANUR</name>
<dbReference type="AlphaFoldDB" id="A0A8C5M5T6"/>
<keyword evidence="5" id="KW-0804">Transcription</keyword>
<dbReference type="GO" id="GO:0000981">
    <property type="term" value="F:DNA-binding transcription factor activity, RNA polymerase II-specific"/>
    <property type="evidence" value="ECO:0007669"/>
    <property type="project" value="TreeGrafter"/>
</dbReference>
<dbReference type="SUPFAM" id="SSF57959">
    <property type="entry name" value="Leucine zipper domain"/>
    <property type="match status" value="1"/>
</dbReference>
<dbReference type="Ensembl" id="ENSLLET00000008636.1">
    <property type="protein sequence ID" value="ENSLLEP00000008306.1"/>
    <property type="gene ID" value="ENSLLEG00000005275.1"/>
</dbReference>
<evidence type="ECO:0000259" key="8">
    <source>
        <dbReference type="PROSITE" id="PS50217"/>
    </source>
</evidence>
<dbReference type="Pfam" id="PF03131">
    <property type="entry name" value="bZIP_Maf"/>
    <property type="match status" value="1"/>
</dbReference>
<feature type="domain" description="BZIP" evidence="8">
    <location>
        <begin position="295"/>
        <end position="358"/>
    </location>
</feature>
<comment type="similarity">
    <text evidence="1">Belongs to the bZIP family. CNC subfamily.</text>
</comment>
<dbReference type="InterPro" id="IPR004826">
    <property type="entry name" value="bZIP_Maf"/>
</dbReference>
<dbReference type="CDD" id="cd14720">
    <property type="entry name" value="bZIP_NFE2-like"/>
    <property type="match status" value="1"/>
</dbReference>
<evidence type="ECO:0000256" key="2">
    <source>
        <dbReference type="ARBA" id="ARBA00023015"/>
    </source>
</evidence>
<organism evidence="9 10">
    <name type="scientific">Leptobrachium leishanense</name>
    <name type="common">Leishan spiny toad</name>
    <dbReference type="NCBI Taxonomy" id="445787"/>
    <lineage>
        <taxon>Eukaryota</taxon>
        <taxon>Metazoa</taxon>
        <taxon>Chordata</taxon>
        <taxon>Craniata</taxon>
        <taxon>Vertebrata</taxon>
        <taxon>Euteleostomi</taxon>
        <taxon>Amphibia</taxon>
        <taxon>Batrachia</taxon>
        <taxon>Anura</taxon>
        <taxon>Pelobatoidea</taxon>
        <taxon>Megophryidae</taxon>
        <taxon>Leptobrachium</taxon>
    </lineage>
</organism>
<dbReference type="SMART" id="SM00338">
    <property type="entry name" value="BRLZ"/>
    <property type="match status" value="1"/>
</dbReference>
<accession>A0A8C5M5T6</accession>
<evidence type="ECO:0000256" key="3">
    <source>
        <dbReference type="ARBA" id="ARBA00023125"/>
    </source>
</evidence>
<dbReference type="GO" id="GO:0005634">
    <property type="term" value="C:nucleus"/>
    <property type="evidence" value="ECO:0007669"/>
    <property type="project" value="TreeGrafter"/>
</dbReference>
<reference evidence="9" key="1">
    <citation type="submission" date="2025-08" db="UniProtKB">
        <authorList>
            <consortium name="Ensembl"/>
        </authorList>
    </citation>
    <scope>IDENTIFICATION</scope>
</reference>
<dbReference type="InterPro" id="IPR047167">
    <property type="entry name" value="NFE2-like"/>
</dbReference>
<evidence type="ECO:0000256" key="6">
    <source>
        <dbReference type="ARBA" id="ARBA00023242"/>
    </source>
</evidence>
<evidence type="ECO:0000313" key="10">
    <source>
        <dbReference type="Proteomes" id="UP000694569"/>
    </source>
</evidence>
<evidence type="ECO:0000256" key="4">
    <source>
        <dbReference type="ARBA" id="ARBA00023159"/>
    </source>
</evidence>
<dbReference type="InterPro" id="IPR008917">
    <property type="entry name" value="TF_DNA-bd_sf"/>
</dbReference>
<dbReference type="PANTHER" id="PTHR24411">
    <property type="entry name" value="NUCLEAR FACTOR ERYTHROID 2-RELATED FACTOR"/>
    <property type="match status" value="1"/>
</dbReference>
<dbReference type="FunFam" id="1.10.880.10:FF:000004">
    <property type="entry name" value="Nuclear factor, erythroid 2"/>
    <property type="match status" value="1"/>
</dbReference>
<dbReference type="PROSITE" id="PS50217">
    <property type="entry name" value="BZIP"/>
    <property type="match status" value="1"/>
</dbReference>